<dbReference type="InterPro" id="IPR051165">
    <property type="entry name" value="Multifunctional_ANK_Repeat"/>
</dbReference>
<keyword evidence="4" id="KW-0812">Transmembrane</keyword>
<keyword evidence="2 3" id="KW-0040">ANK repeat</keyword>
<evidence type="ECO:0000313" key="5">
    <source>
        <dbReference type="EMBL" id="SDW83655.1"/>
    </source>
</evidence>
<sequence length="514" mass="56189">MHSNYFYYLCTLVFFTINFSLMKKLFSVITLLASISAMSQQNVFFDRSFWNENTSVSQVKTAIEAGNSPSALNESAFDAPSLAILGNVPTPTAIYLIEQEGNSITKTTHDGRTYLFWAASSGNVALIHYLLEQGSDIYAKDTKGYIPVTFAALFGNTNPKVYEAFFRAGIDPKATYDQGESLLLKTIAFDSEQLPLTQYFISKGLKLKQTSLSGATAFDYASRKGNVNLLKTLRKKVKPTHQALPMAAEGVIRQPNNPIEVYQYLIENQKIPATATDYKGGTALHYLARRQDLPAAQYLIEKGANIEATDKDGNTCLMNACYGNNLELVKLLLKGKEHINKANGKGETALLIALQRSSSEVVALLLAQGADTRAISKKGVNVIEALLASYNPRKKGNDEDFDQKAALLKQYLVALQGANAHGDTALHMAVVKGNLKLVEKICSWPSIDINAQNEEGETPLIKAALTAKDTSLLKLLIDKGANKALTTSLGETTYELAKENENLQKSGADLSFLK</sequence>
<dbReference type="Proteomes" id="UP000182771">
    <property type="component" value="Unassembled WGS sequence"/>
</dbReference>
<gene>
    <name evidence="5" type="ORF">SAMN05444420_104195</name>
</gene>
<feature type="transmembrane region" description="Helical" evidence="4">
    <location>
        <begin position="6"/>
        <end position="22"/>
    </location>
</feature>
<evidence type="ECO:0000256" key="2">
    <source>
        <dbReference type="ARBA" id="ARBA00023043"/>
    </source>
</evidence>
<evidence type="ECO:0000256" key="1">
    <source>
        <dbReference type="ARBA" id="ARBA00022737"/>
    </source>
</evidence>
<dbReference type="PANTHER" id="PTHR24123">
    <property type="entry name" value="ANKYRIN REPEAT-CONTAINING"/>
    <property type="match status" value="1"/>
</dbReference>
<evidence type="ECO:0000256" key="4">
    <source>
        <dbReference type="SAM" id="Phobius"/>
    </source>
</evidence>
<dbReference type="PANTHER" id="PTHR24123:SF33">
    <property type="entry name" value="PROTEIN HOS4"/>
    <property type="match status" value="1"/>
</dbReference>
<keyword evidence="4" id="KW-0472">Membrane</keyword>
<dbReference type="EMBL" id="FNND01000004">
    <property type="protein sequence ID" value="SDW83655.1"/>
    <property type="molecule type" value="Genomic_DNA"/>
</dbReference>
<keyword evidence="4" id="KW-1133">Transmembrane helix</keyword>
<organism evidence="5 6">
    <name type="scientific">Capnocytophaga granulosa</name>
    <dbReference type="NCBI Taxonomy" id="45242"/>
    <lineage>
        <taxon>Bacteria</taxon>
        <taxon>Pseudomonadati</taxon>
        <taxon>Bacteroidota</taxon>
        <taxon>Flavobacteriia</taxon>
        <taxon>Flavobacteriales</taxon>
        <taxon>Flavobacteriaceae</taxon>
        <taxon>Capnocytophaga</taxon>
    </lineage>
</organism>
<keyword evidence="1" id="KW-0677">Repeat</keyword>
<reference evidence="5 6" key="1">
    <citation type="submission" date="2016-10" db="EMBL/GenBank/DDBJ databases">
        <authorList>
            <person name="Varghese N."/>
            <person name="Submissions S."/>
        </authorList>
    </citation>
    <scope>NUCLEOTIDE SEQUENCE [LARGE SCALE GENOMIC DNA]</scope>
    <source>
        <strain evidence="5 6">DSM 11449</strain>
    </source>
</reference>
<feature type="repeat" description="ANK" evidence="3">
    <location>
        <begin position="345"/>
        <end position="377"/>
    </location>
</feature>
<proteinExistence type="predicted"/>
<dbReference type="Pfam" id="PF00023">
    <property type="entry name" value="Ank"/>
    <property type="match status" value="1"/>
</dbReference>
<dbReference type="InterPro" id="IPR002110">
    <property type="entry name" value="Ankyrin_rpt"/>
</dbReference>
<accession>A0A1H2WSX5</accession>
<name>A0A1H2WSX5_9FLAO</name>
<dbReference type="Gene3D" id="1.25.40.20">
    <property type="entry name" value="Ankyrin repeat-containing domain"/>
    <property type="match status" value="3"/>
</dbReference>
<comment type="caution">
    <text evidence="5">The sequence shown here is derived from an EMBL/GenBank/DDBJ whole genome shotgun (WGS) entry which is preliminary data.</text>
</comment>
<feature type="repeat" description="ANK" evidence="3">
    <location>
        <begin position="279"/>
        <end position="311"/>
    </location>
</feature>
<feature type="repeat" description="ANK" evidence="3">
    <location>
        <begin position="455"/>
        <end position="488"/>
    </location>
</feature>
<feature type="repeat" description="ANK" evidence="3">
    <location>
        <begin position="312"/>
        <end position="344"/>
    </location>
</feature>
<dbReference type="Pfam" id="PF12796">
    <property type="entry name" value="Ank_2"/>
    <property type="match status" value="1"/>
</dbReference>
<dbReference type="PROSITE" id="PS50297">
    <property type="entry name" value="ANK_REP_REGION"/>
    <property type="match status" value="4"/>
</dbReference>
<evidence type="ECO:0000256" key="3">
    <source>
        <dbReference type="PROSITE-ProRule" id="PRU00023"/>
    </source>
</evidence>
<evidence type="ECO:0000313" key="6">
    <source>
        <dbReference type="Proteomes" id="UP000182771"/>
    </source>
</evidence>
<dbReference type="PROSITE" id="PS50088">
    <property type="entry name" value="ANK_REPEAT"/>
    <property type="match status" value="6"/>
</dbReference>
<dbReference type="SMART" id="SM00248">
    <property type="entry name" value="ANK"/>
    <property type="match status" value="8"/>
</dbReference>
<dbReference type="SUPFAM" id="SSF48403">
    <property type="entry name" value="Ankyrin repeat"/>
    <property type="match status" value="2"/>
</dbReference>
<protein>
    <submittedName>
        <fullName evidence="5">Ankyrin repeat</fullName>
    </submittedName>
</protein>
<dbReference type="AlphaFoldDB" id="A0A1H2WSX5"/>
<dbReference type="Pfam" id="PF13637">
    <property type="entry name" value="Ank_4"/>
    <property type="match status" value="2"/>
</dbReference>
<feature type="repeat" description="ANK" evidence="3">
    <location>
        <begin position="421"/>
        <end position="454"/>
    </location>
</feature>
<feature type="repeat" description="ANK" evidence="3">
    <location>
        <begin position="110"/>
        <end position="142"/>
    </location>
</feature>
<keyword evidence="6" id="KW-1185">Reference proteome</keyword>
<dbReference type="InterPro" id="IPR036770">
    <property type="entry name" value="Ankyrin_rpt-contain_sf"/>
</dbReference>